<dbReference type="SMART" id="SM00513">
    <property type="entry name" value="SAP"/>
    <property type="match status" value="1"/>
</dbReference>
<feature type="compositionally biased region" description="Polar residues" evidence="11">
    <location>
        <begin position="795"/>
        <end position="809"/>
    </location>
</feature>
<dbReference type="InterPro" id="IPR001965">
    <property type="entry name" value="Znf_PHD"/>
</dbReference>
<dbReference type="SUPFAM" id="SSF57903">
    <property type="entry name" value="FYVE/PHD zinc finger"/>
    <property type="match status" value="1"/>
</dbReference>
<dbReference type="GO" id="GO:0005634">
    <property type="term" value="C:nucleus"/>
    <property type="evidence" value="ECO:0007669"/>
    <property type="project" value="UniProtKB-SubCell"/>
</dbReference>
<evidence type="ECO:0000259" key="13">
    <source>
        <dbReference type="PROSITE" id="PS51044"/>
    </source>
</evidence>
<dbReference type="InterPro" id="IPR036361">
    <property type="entry name" value="SAP_dom_sf"/>
</dbReference>
<dbReference type="PROSITE" id="PS50800">
    <property type="entry name" value="SAP"/>
    <property type="match status" value="1"/>
</dbReference>
<accession>A0A6P8DZD1</accession>
<dbReference type="GO" id="GO:0061665">
    <property type="term" value="F:SUMO ligase activity"/>
    <property type="evidence" value="ECO:0007669"/>
    <property type="project" value="TreeGrafter"/>
</dbReference>
<name>A0A6P8DZD1_PUNGR</name>
<feature type="compositionally biased region" description="Basic and acidic residues" evidence="11">
    <location>
        <begin position="814"/>
        <end position="824"/>
    </location>
</feature>
<feature type="domain" description="SP-RING-type" evidence="13">
    <location>
        <begin position="345"/>
        <end position="428"/>
    </location>
</feature>
<dbReference type="InterPro" id="IPR004181">
    <property type="entry name" value="Znf_MIZ"/>
</dbReference>
<dbReference type="PROSITE" id="PS51044">
    <property type="entry name" value="ZF_SP_RING"/>
    <property type="match status" value="1"/>
</dbReference>
<feature type="domain" description="SAP" evidence="12">
    <location>
        <begin position="11"/>
        <end position="45"/>
    </location>
</feature>
<evidence type="ECO:0000256" key="4">
    <source>
        <dbReference type="ARBA" id="ARBA00022679"/>
    </source>
</evidence>
<sequence length="851" mass="93495">MDLVASCEEKLSYFRIKELKDVLTQIGLPKQGKKQDLMHRILSMLSDEQVRKVPPKQNVVGKEEVAKLIDDIYRRSFSGATDLASKVQDSPDCSNLDITREFDDPFCATDIKVRCPCGSSLQTDSMIKCEDRKCVVWQHIGCVIIPQEAIEGNLPVPDVFYCELCRLSRADPFLVSNSHPLYPVKMITINIPTDGTNPVQSVEKAFQLTRADRELLMKQEYDVQAWCMLLNDKVLFRMQWPQYADLQVNGIPVRAINRPGSQLLGSNGRDDGPIITPCTKDGTNKISLTGCDARIFCFGVRIVKRRTVQQIFNLIPEESKGERFEDALARVCRCIGGGATAGADSDSDLEVVADSFGVNLRCPMSGSRIQVAGRFKPCAHMGCFDLDVFVQMNQRSRKWQCPICMQNYSLENLIVDPYFNRVASMMKTCGEDVTDIEVKSDGSWRVKAKNESERNSLGSLCNWHFPDGTLCKTTHEDEPEAGAMNEIKWVNNTGFSGVMKADDMNKSSGNGLREIFGDVEPKIIAMSSSSISGNSWDGEGHCVDQDGGRNFNFSTINGIELDSMPSNMVSAYGHLEQNPSAGSEVIVLSDSDEDNDILVSSVPGHTVNRTEPGEISFTVPHPAIADSYEDRAFGTSTGSGYDLPNNDIDEFGGVPTWSLPSGSQDGTGFQLFCSENDVSNSLFELQHDCADDFPPSTTNGYTPESQAVVEAATLVPQAASVGHLDDDMNYGLVHNPLANGRDDPSLQLFVPIRPSGPSTELDMGEQRETSDGMRSGDWISLRLGECAPANGGGTTQQLASKEDTTTGSQLPGIEDNRRLEKAVRETPGSPFSFPRQKRSVRPRCTPDSGPH</sequence>
<comment type="similarity">
    <text evidence="3">Belongs to the PIAS family.</text>
</comment>
<dbReference type="GO" id="GO:0000785">
    <property type="term" value="C:chromatin"/>
    <property type="evidence" value="ECO:0007669"/>
    <property type="project" value="TreeGrafter"/>
</dbReference>
<evidence type="ECO:0000313" key="15">
    <source>
        <dbReference type="RefSeq" id="XP_031400915.1"/>
    </source>
</evidence>
<keyword evidence="7" id="KW-0833">Ubl conjugation pathway</keyword>
<dbReference type="Pfam" id="PF02037">
    <property type="entry name" value="SAP"/>
    <property type="match status" value="1"/>
</dbReference>
<dbReference type="RefSeq" id="XP_031400915.1">
    <property type="nucleotide sequence ID" value="XM_031545055.1"/>
</dbReference>
<dbReference type="OrthoDB" id="28127at2759"/>
<evidence type="ECO:0000259" key="12">
    <source>
        <dbReference type="PROSITE" id="PS50800"/>
    </source>
</evidence>
<reference evidence="14" key="1">
    <citation type="journal article" date="2020" name="Plant Biotechnol. J.">
        <title>The pomegranate (Punica granatum L.) draft genome dissects genetic divergence between soft- and hard-seeded cultivars.</title>
        <authorList>
            <person name="Luo X."/>
            <person name="Li H."/>
            <person name="Wu Z."/>
            <person name="Yao W."/>
            <person name="Zhao P."/>
            <person name="Cao D."/>
            <person name="Yu H."/>
            <person name="Li K."/>
            <person name="Poudel K."/>
            <person name="Zhao D."/>
            <person name="Zhang F."/>
            <person name="Xia X."/>
            <person name="Chen L."/>
            <person name="Wang Q."/>
            <person name="Jing D."/>
            <person name="Cao S."/>
        </authorList>
    </citation>
    <scope>NUCLEOTIDE SEQUENCE [LARGE SCALE GENOMIC DNA]</scope>
    <source>
        <strain evidence="14">cv. Tunisia</strain>
    </source>
</reference>
<dbReference type="Pfam" id="PF02891">
    <property type="entry name" value="zf-MIZ"/>
    <property type="match status" value="1"/>
</dbReference>
<dbReference type="InterPro" id="IPR003034">
    <property type="entry name" value="SAP_dom"/>
</dbReference>
<dbReference type="GO" id="GO:0016925">
    <property type="term" value="P:protein sumoylation"/>
    <property type="evidence" value="ECO:0007669"/>
    <property type="project" value="UniProtKB-UniPathway"/>
</dbReference>
<feature type="region of interest" description="Disordered" evidence="11">
    <location>
        <begin position="786"/>
        <end position="851"/>
    </location>
</feature>
<keyword evidence="9" id="KW-0539">Nucleus</keyword>
<dbReference type="GeneID" id="116210915"/>
<dbReference type="Proteomes" id="UP000515151">
    <property type="component" value="Chromosome 6"/>
</dbReference>
<evidence type="ECO:0000256" key="9">
    <source>
        <dbReference type="ARBA" id="ARBA00023242"/>
    </source>
</evidence>
<evidence type="ECO:0000256" key="3">
    <source>
        <dbReference type="ARBA" id="ARBA00005383"/>
    </source>
</evidence>
<proteinExistence type="inferred from homology"/>
<dbReference type="Gene3D" id="3.30.40.10">
    <property type="entry name" value="Zinc/RING finger domain, C3HC4 (zinc finger)"/>
    <property type="match status" value="2"/>
</dbReference>
<keyword evidence="6 10" id="KW-0863">Zinc-finger</keyword>
<dbReference type="InterPro" id="IPR019786">
    <property type="entry name" value="Zinc_finger_PHD-type_CS"/>
</dbReference>
<keyword evidence="5" id="KW-0479">Metal-binding</keyword>
<comment type="subcellular location">
    <subcellularLocation>
        <location evidence="1">Nucleus</location>
    </subcellularLocation>
</comment>
<keyword evidence="14" id="KW-1185">Reference proteome</keyword>
<evidence type="ECO:0000256" key="6">
    <source>
        <dbReference type="ARBA" id="ARBA00022771"/>
    </source>
</evidence>
<comment type="pathway">
    <text evidence="2">Protein modification; protein sumoylation.</text>
</comment>
<dbReference type="InterPro" id="IPR011011">
    <property type="entry name" value="Znf_FYVE_PHD"/>
</dbReference>
<dbReference type="SUPFAM" id="SSF68906">
    <property type="entry name" value="SAP domain"/>
    <property type="match status" value="1"/>
</dbReference>
<dbReference type="GO" id="GO:0008270">
    <property type="term" value="F:zinc ion binding"/>
    <property type="evidence" value="ECO:0007669"/>
    <property type="project" value="UniProtKB-KW"/>
</dbReference>
<evidence type="ECO:0000256" key="10">
    <source>
        <dbReference type="PROSITE-ProRule" id="PRU00452"/>
    </source>
</evidence>
<keyword evidence="4" id="KW-0808">Transferase</keyword>
<reference evidence="15" key="2">
    <citation type="submission" date="2025-08" db="UniProtKB">
        <authorList>
            <consortium name="RefSeq"/>
        </authorList>
    </citation>
    <scope>IDENTIFICATION</scope>
    <source>
        <tissue evidence="15">Leaf</tissue>
    </source>
</reference>
<evidence type="ECO:0000256" key="7">
    <source>
        <dbReference type="ARBA" id="ARBA00022786"/>
    </source>
</evidence>
<dbReference type="CDD" id="cd16792">
    <property type="entry name" value="SP-RING_Siz-like"/>
    <property type="match status" value="1"/>
</dbReference>
<evidence type="ECO:0000256" key="1">
    <source>
        <dbReference type="ARBA" id="ARBA00004123"/>
    </source>
</evidence>
<keyword evidence="8" id="KW-0862">Zinc</keyword>
<dbReference type="Gene3D" id="1.10.720.30">
    <property type="entry name" value="SAP domain"/>
    <property type="match status" value="1"/>
</dbReference>
<feature type="region of interest" description="Disordered" evidence="11">
    <location>
        <begin position="754"/>
        <end position="774"/>
    </location>
</feature>
<evidence type="ECO:0000256" key="8">
    <source>
        <dbReference type="ARBA" id="ARBA00022833"/>
    </source>
</evidence>
<dbReference type="PANTHER" id="PTHR10782:SF102">
    <property type="entry name" value="E3 SUMO-PROTEIN LIGASE SIZ1"/>
    <property type="match status" value="1"/>
</dbReference>
<protein>
    <submittedName>
        <fullName evidence="15">E3 SUMO-protein ligase SIZ1-like isoform X1</fullName>
    </submittedName>
</protein>
<evidence type="ECO:0000256" key="5">
    <source>
        <dbReference type="ARBA" id="ARBA00022723"/>
    </source>
</evidence>
<dbReference type="PANTHER" id="PTHR10782">
    <property type="entry name" value="ZINC FINGER MIZ DOMAIN-CONTAINING PROTEIN"/>
    <property type="match status" value="1"/>
</dbReference>
<dbReference type="SMART" id="SM00249">
    <property type="entry name" value="PHD"/>
    <property type="match status" value="1"/>
</dbReference>
<organism evidence="14 15">
    <name type="scientific">Punica granatum</name>
    <name type="common">Pomegranate</name>
    <dbReference type="NCBI Taxonomy" id="22663"/>
    <lineage>
        <taxon>Eukaryota</taxon>
        <taxon>Viridiplantae</taxon>
        <taxon>Streptophyta</taxon>
        <taxon>Embryophyta</taxon>
        <taxon>Tracheophyta</taxon>
        <taxon>Spermatophyta</taxon>
        <taxon>Magnoliopsida</taxon>
        <taxon>eudicotyledons</taxon>
        <taxon>Gunneridae</taxon>
        <taxon>Pentapetalae</taxon>
        <taxon>rosids</taxon>
        <taxon>malvids</taxon>
        <taxon>Myrtales</taxon>
        <taxon>Lythraceae</taxon>
        <taxon>Punica</taxon>
    </lineage>
</organism>
<dbReference type="UniPathway" id="UPA00886"/>
<dbReference type="InterPro" id="IPR013083">
    <property type="entry name" value="Znf_RING/FYVE/PHD"/>
</dbReference>
<dbReference type="InterPro" id="IPR031141">
    <property type="entry name" value="SIZ1/2_SP-RING"/>
</dbReference>
<gene>
    <name evidence="15" type="primary">LOC116210915</name>
</gene>
<dbReference type="CDD" id="cd15570">
    <property type="entry name" value="PHD_Bye1p_SIZ1_like"/>
    <property type="match status" value="1"/>
</dbReference>
<evidence type="ECO:0000256" key="11">
    <source>
        <dbReference type="SAM" id="MobiDB-lite"/>
    </source>
</evidence>
<dbReference type="AlphaFoldDB" id="A0A6P8DZD1"/>
<dbReference type="FunFam" id="1.10.720.30:FF:000027">
    <property type="entry name" value="E3 SUMO-protein ligase SIZ1"/>
    <property type="match status" value="1"/>
</dbReference>
<evidence type="ECO:0000313" key="14">
    <source>
        <dbReference type="Proteomes" id="UP000515151"/>
    </source>
</evidence>
<dbReference type="PROSITE" id="PS01359">
    <property type="entry name" value="ZF_PHD_1"/>
    <property type="match status" value="1"/>
</dbReference>
<evidence type="ECO:0000256" key="2">
    <source>
        <dbReference type="ARBA" id="ARBA00004718"/>
    </source>
</evidence>